<reference evidence="2 3" key="1">
    <citation type="submission" date="2014-11" db="EMBL/GenBank/DDBJ databases">
        <authorList>
            <person name="Zhu J."/>
            <person name="Qi W."/>
            <person name="Song R."/>
        </authorList>
    </citation>
    <scope>NUCLEOTIDE SEQUENCE [LARGE SCALE GENOMIC DNA]</scope>
</reference>
<accession>A0A0G4G3G6</accession>
<sequence length="302" mass="32993">MESWDVKEQRFRSLLRQLGHGNQQAVSSATAMFQDYDNFRNLASVWQQELDAAIGGAECGSQEGNAKIYEFFSVMSGAFLGDRIGFLKGHFAGDAAGGAAGAAGGGIMENLLKKLRDRYALTPLLHALVEEWNSRGYFSDKDIAAFRRALAPPARQANPSAAALSSSTLLRGSSGHLNGSAVSGRPQAGKRGIEDHQRPTDGSAFGSDGDVASLKRMTEMQERILVKQLKRREMEMQGDMQKAGRMIQGEYEERVKLLKEIPPLQERLEGVVKKRVAQLRNAALARKAIEKAIDKQKESQGG</sequence>
<feature type="region of interest" description="Disordered" evidence="1">
    <location>
        <begin position="174"/>
        <end position="210"/>
    </location>
</feature>
<name>A0A0G4G3G6_VITBC</name>
<dbReference type="AlphaFoldDB" id="A0A0G4G3G6"/>
<dbReference type="InParanoid" id="A0A0G4G3G6"/>
<proteinExistence type="predicted"/>
<keyword evidence="3" id="KW-1185">Reference proteome</keyword>
<evidence type="ECO:0000313" key="3">
    <source>
        <dbReference type="Proteomes" id="UP000041254"/>
    </source>
</evidence>
<gene>
    <name evidence="2" type="ORF">Vbra_16905</name>
</gene>
<organism evidence="2 3">
    <name type="scientific">Vitrella brassicaformis (strain CCMP3155)</name>
    <dbReference type="NCBI Taxonomy" id="1169540"/>
    <lineage>
        <taxon>Eukaryota</taxon>
        <taxon>Sar</taxon>
        <taxon>Alveolata</taxon>
        <taxon>Colpodellida</taxon>
        <taxon>Vitrellaceae</taxon>
        <taxon>Vitrella</taxon>
    </lineage>
</organism>
<evidence type="ECO:0000256" key="1">
    <source>
        <dbReference type="SAM" id="MobiDB-lite"/>
    </source>
</evidence>
<dbReference type="Proteomes" id="UP000041254">
    <property type="component" value="Unassembled WGS sequence"/>
</dbReference>
<evidence type="ECO:0000313" key="2">
    <source>
        <dbReference type="EMBL" id="CEM22824.1"/>
    </source>
</evidence>
<dbReference type="VEuPathDB" id="CryptoDB:Vbra_16905"/>
<protein>
    <submittedName>
        <fullName evidence="2">Uncharacterized protein</fullName>
    </submittedName>
</protein>
<dbReference type="EMBL" id="CDMY01000560">
    <property type="protein sequence ID" value="CEM22824.1"/>
    <property type="molecule type" value="Genomic_DNA"/>
</dbReference>